<name>A0A8J4UHZ1_CLAMG</name>
<organism evidence="2 3">
    <name type="scientific">Clarias magur</name>
    <name type="common">Asian catfish</name>
    <name type="synonym">Macropteronotus magur</name>
    <dbReference type="NCBI Taxonomy" id="1594786"/>
    <lineage>
        <taxon>Eukaryota</taxon>
        <taxon>Metazoa</taxon>
        <taxon>Chordata</taxon>
        <taxon>Craniata</taxon>
        <taxon>Vertebrata</taxon>
        <taxon>Euteleostomi</taxon>
        <taxon>Actinopterygii</taxon>
        <taxon>Neopterygii</taxon>
        <taxon>Teleostei</taxon>
        <taxon>Ostariophysi</taxon>
        <taxon>Siluriformes</taxon>
        <taxon>Clariidae</taxon>
        <taxon>Clarias</taxon>
    </lineage>
</organism>
<comment type="caution">
    <text evidence="2">The sequence shown here is derived from an EMBL/GenBank/DDBJ whole genome shotgun (WGS) entry which is preliminary data.</text>
</comment>
<feature type="signal peptide" evidence="1">
    <location>
        <begin position="1"/>
        <end position="15"/>
    </location>
</feature>
<protein>
    <submittedName>
        <fullName evidence="2">Uncharacterized protein</fullName>
    </submittedName>
</protein>
<feature type="chain" id="PRO_5035171360" evidence="1">
    <location>
        <begin position="16"/>
        <end position="67"/>
    </location>
</feature>
<evidence type="ECO:0000313" key="3">
    <source>
        <dbReference type="Proteomes" id="UP000727407"/>
    </source>
</evidence>
<dbReference type="EMBL" id="QNUK01000203">
    <property type="protein sequence ID" value="KAF5898362.1"/>
    <property type="molecule type" value="Genomic_DNA"/>
</dbReference>
<gene>
    <name evidence="2" type="ORF">DAT39_011935</name>
</gene>
<dbReference type="Proteomes" id="UP000727407">
    <property type="component" value="Unassembled WGS sequence"/>
</dbReference>
<evidence type="ECO:0000313" key="2">
    <source>
        <dbReference type="EMBL" id="KAF5898362.1"/>
    </source>
</evidence>
<keyword evidence="1" id="KW-0732">Signal</keyword>
<reference evidence="2" key="1">
    <citation type="submission" date="2020-07" db="EMBL/GenBank/DDBJ databases">
        <title>Clarias magur genome sequencing, assembly and annotation.</title>
        <authorList>
            <person name="Kushwaha B."/>
            <person name="Kumar R."/>
            <person name="Das P."/>
            <person name="Joshi C.G."/>
            <person name="Kumar D."/>
            <person name="Nagpure N.S."/>
            <person name="Pandey M."/>
            <person name="Agarwal S."/>
            <person name="Srivastava S."/>
            <person name="Singh M."/>
            <person name="Sahoo L."/>
            <person name="Jayasankar P."/>
            <person name="Meher P.K."/>
            <person name="Koringa P.G."/>
            <person name="Iquebal M.A."/>
            <person name="Das S.P."/>
            <person name="Bit A."/>
            <person name="Patnaik S."/>
            <person name="Patel N."/>
            <person name="Shah T.M."/>
            <person name="Hinsu A."/>
            <person name="Jena J.K."/>
        </authorList>
    </citation>
    <scope>NUCLEOTIDE SEQUENCE</scope>
    <source>
        <strain evidence="2">CIFAMagur01</strain>
        <tissue evidence="2">Testis</tissue>
    </source>
</reference>
<dbReference type="AlphaFoldDB" id="A0A8J4UHZ1"/>
<accession>A0A8J4UHZ1</accession>
<evidence type="ECO:0000256" key="1">
    <source>
        <dbReference type="SAM" id="SignalP"/>
    </source>
</evidence>
<feature type="non-terminal residue" evidence="2">
    <location>
        <position position="1"/>
    </location>
</feature>
<sequence>SSWYCIILAFCGSWSREILYAALGVHCCSINSLGWDGERASEPAAGRKEVALERRGITGGASTGVTH</sequence>
<keyword evidence="3" id="KW-1185">Reference proteome</keyword>
<proteinExistence type="predicted"/>